<feature type="signal peptide" evidence="2">
    <location>
        <begin position="1"/>
        <end position="22"/>
    </location>
</feature>
<sequence length="348" mass="35738">MRTRLVALAALLVLGTAPVAGCALSLQNVAGAGPGGEPGYRVTAEFTDVSGLPLGGTVRVGQAAVGRVAAVRTEDFRAVVTLELHADVDLPAGTRARLELTSALGEQFVVLEPPPGPARGPSLAERPVIPLARTARGPDVENTLAAVGTLLNGSGIDQVRTIVEEANAALSGRSGKVRDLLARLDTVLASLDRRGGEIASVIDSMHAVSARLAESTPTIEAALTDIRPALDVLLAERERFATLLADVSALGRVTGGLIERTGTALTTQLKQLRPVLGELASLDADLGRTLADLRTFTGLVRQAAPGDYLLLDGTLDVPLTVAELLDPDPGRAQPAPGGAGALLEGGTR</sequence>
<dbReference type="PANTHER" id="PTHR33371:SF15">
    <property type="entry name" value="LIPOPROTEIN LPRN"/>
    <property type="match status" value="1"/>
</dbReference>
<name>A0A2T0LQ11_9PSEU</name>
<dbReference type="PANTHER" id="PTHR33371">
    <property type="entry name" value="INTERMEMBRANE PHOSPHOLIPID TRANSPORT SYSTEM BINDING PROTEIN MLAD-RELATED"/>
    <property type="match status" value="1"/>
</dbReference>
<evidence type="ECO:0000313" key="5">
    <source>
        <dbReference type="EMBL" id="PRX45414.1"/>
    </source>
</evidence>
<dbReference type="InterPro" id="IPR052336">
    <property type="entry name" value="MlaD_Phospholipid_Transporter"/>
</dbReference>
<keyword evidence="2" id="KW-0732">Signal</keyword>
<feature type="domain" description="Mce/MlaD" evidence="3">
    <location>
        <begin position="38"/>
        <end position="114"/>
    </location>
</feature>
<keyword evidence="6" id="KW-1185">Reference proteome</keyword>
<organism evidence="5 6">
    <name type="scientific">Prauserella shujinwangii</name>
    <dbReference type="NCBI Taxonomy" id="1453103"/>
    <lineage>
        <taxon>Bacteria</taxon>
        <taxon>Bacillati</taxon>
        <taxon>Actinomycetota</taxon>
        <taxon>Actinomycetes</taxon>
        <taxon>Pseudonocardiales</taxon>
        <taxon>Pseudonocardiaceae</taxon>
        <taxon>Prauserella</taxon>
    </lineage>
</organism>
<dbReference type="AlphaFoldDB" id="A0A2T0LQ11"/>
<evidence type="ECO:0000313" key="6">
    <source>
        <dbReference type="Proteomes" id="UP000238362"/>
    </source>
</evidence>
<protein>
    <submittedName>
        <fullName evidence="5">Phospholipid/cholesterol/gamma-HCH transport system substrate-binding protein</fullName>
    </submittedName>
</protein>
<dbReference type="InterPro" id="IPR003399">
    <property type="entry name" value="Mce/MlaD"/>
</dbReference>
<reference evidence="5 6" key="1">
    <citation type="submission" date="2018-03" db="EMBL/GenBank/DDBJ databases">
        <title>Genomic Encyclopedia of Type Strains, Phase III (KMG-III): the genomes of soil and plant-associated and newly described type strains.</title>
        <authorList>
            <person name="Whitman W."/>
        </authorList>
    </citation>
    <scope>NUCLEOTIDE SEQUENCE [LARGE SCALE GENOMIC DNA]</scope>
    <source>
        <strain evidence="5 6">CGMCC 4.7125</strain>
    </source>
</reference>
<accession>A0A2T0LQ11</accession>
<proteinExistence type="predicted"/>
<evidence type="ECO:0000259" key="3">
    <source>
        <dbReference type="Pfam" id="PF02470"/>
    </source>
</evidence>
<dbReference type="RefSeq" id="WP_106180628.1">
    <property type="nucleotide sequence ID" value="NZ_PVNH01000009.1"/>
</dbReference>
<dbReference type="Proteomes" id="UP000238362">
    <property type="component" value="Unassembled WGS sequence"/>
</dbReference>
<dbReference type="Pfam" id="PF11887">
    <property type="entry name" value="Mce4_CUP1"/>
    <property type="match status" value="1"/>
</dbReference>
<dbReference type="GO" id="GO:0005576">
    <property type="term" value="C:extracellular region"/>
    <property type="evidence" value="ECO:0007669"/>
    <property type="project" value="TreeGrafter"/>
</dbReference>
<dbReference type="NCBIfam" id="TIGR00996">
    <property type="entry name" value="Mtu_fam_mce"/>
    <property type="match status" value="1"/>
</dbReference>
<evidence type="ECO:0000259" key="4">
    <source>
        <dbReference type="Pfam" id="PF11887"/>
    </source>
</evidence>
<comment type="caution">
    <text evidence="5">The sequence shown here is derived from an EMBL/GenBank/DDBJ whole genome shotgun (WGS) entry which is preliminary data.</text>
</comment>
<evidence type="ECO:0000256" key="1">
    <source>
        <dbReference type="SAM" id="MobiDB-lite"/>
    </source>
</evidence>
<dbReference type="Pfam" id="PF02470">
    <property type="entry name" value="MlaD"/>
    <property type="match status" value="1"/>
</dbReference>
<dbReference type="OrthoDB" id="9774928at2"/>
<feature type="domain" description="Mammalian cell entry C-terminal" evidence="4">
    <location>
        <begin position="122"/>
        <end position="300"/>
    </location>
</feature>
<feature type="chain" id="PRO_5015704606" evidence="2">
    <location>
        <begin position="23"/>
        <end position="348"/>
    </location>
</feature>
<evidence type="ECO:0000256" key="2">
    <source>
        <dbReference type="SAM" id="SignalP"/>
    </source>
</evidence>
<gene>
    <name evidence="5" type="ORF">B0I33_10977</name>
</gene>
<dbReference type="InterPro" id="IPR024516">
    <property type="entry name" value="Mce_C"/>
</dbReference>
<feature type="region of interest" description="Disordered" evidence="1">
    <location>
        <begin position="326"/>
        <end position="348"/>
    </location>
</feature>
<dbReference type="EMBL" id="PVNH01000009">
    <property type="protein sequence ID" value="PRX45414.1"/>
    <property type="molecule type" value="Genomic_DNA"/>
</dbReference>
<dbReference type="InterPro" id="IPR005693">
    <property type="entry name" value="Mce"/>
</dbReference>